<dbReference type="STRING" id="314276.OS145_00775"/>
<dbReference type="Pfam" id="PF20966">
    <property type="entry name" value="MASE6"/>
    <property type="match status" value="1"/>
</dbReference>
<dbReference type="NCBIfam" id="TIGR00254">
    <property type="entry name" value="GGDEF"/>
    <property type="match status" value="1"/>
</dbReference>
<protein>
    <recommendedName>
        <fullName evidence="2">diguanylate cyclase</fullName>
        <ecNumber evidence="2">2.7.7.65</ecNumber>
    </recommendedName>
</protein>
<keyword evidence="4" id="KW-0472">Membrane</keyword>
<dbReference type="InterPro" id="IPR000160">
    <property type="entry name" value="GGDEF_dom"/>
</dbReference>
<evidence type="ECO:0000256" key="1">
    <source>
        <dbReference type="ARBA" id="ARBA00001946"/>
    </source>
</evidence>
<feature type="transmembrane region" description="Helical" evidence="4">
    <location>
        <begin position="23"/>
        <end position="44"/>
    </location>
</feature>
<dbReference type="InterPro" id="IPR029787">
    <property type="entry name" value="Nucleotide_cyclase"/>
</dbReference>
<dbReference type="GO" id="GO:1902201">
    <property type="term" value="P:negative regulation of bacterial-type flagellum-dependent cell motility"/>
    <property type="evidence" value="ECO:0007669"/>
    <property type="project" value="TreeGrafter"/>
</dbReference>
<proteinExistence type="predicted"/>
<comment type="cofactor">
    <cofactor evidence="1">
        <name>Mg(2+)</name>
        <dbReference type="ChEBI" id="CHEBI:18420"/>
    </cofactor>
</comment>
<dbReference type="AlphaFoldDB" id="A0A348WRA6"/>
<dbReference type="SMART" id="SM00267">
    <property type="entry name" value="GGDEF"/>
    <property type="match status" value="1"/>
</dbReference>
<sequence length="363" mass="40945">MKKLLRPTYIIDKLDPNYRRSQLLQACLMMGVGALCLLAVINLAVFGDPVLALLDALGAVIAASLLYLVKRKRLLELVSWLFVLTLGLLITAFLSLAAGSNNGYLWTAVFPPFAFFLLGKTRGFWLTVVFFTIFLIQLYISIFVKQVPYLSLGGFLNTLEVFVISLLLYRFYEKTRTEANELLQEQSIRLEKMAKTDKLTQLYNRQYLDVTLFSLYKERRTLPISVLLLDVDLFKRINDEHGHLFGDEVLVKMAQRLTEVVRDDDVVGRWGGEEFLIIAPNTSKSDALGLAERVRRSLNMSITESVTTSVSIGVSSADRVKSPEELISQADRALYQAKSNGRNQVCSFISAVESHQRTINNKA</sequence>
<feature type="transmembrane region" description="Helical" evidence="4">
    <location>
        <begin position="124"/>
        <end position="143"/>
    </location>
</feature>
<feature type="transmembrane region" description="Helical" evidence="4">
    <location>
        <begin position="149"/>
        <end position="169"/>
    </location>
</feature>
<feature type="transmembrane region" description="Helical" evidence="4">
    <location>
        <begin position="50"/>
        <end position="70"/>
    </location>
</feature>
<evidence type="ECO:0000256" key="4">
    <source>
        <dbReference type="SAM" id="Phobius"/>
    </source>
</evidence>
<dbReference type="PANTHER" id="PTHR45138">
    <property type="entry name" value="REGULATORY COMPONENTS OF SENSORY TRANSDUCTION SYSTEM"/>
    <property type="match status" value="1"/>
</dbReference>
<evidence type="ECO:0000313" key="6">
    <source>
        <dbReference type="EMBL" id="HAR57068.1"/>
    </source>
</evidence>
<dbReference type="GO" id="GO:0005886">
    <property type="term" value="C:plasma membrane"/>
    <property type="evidence" value="ECO:0007669"/>
    <property type="project" value="TreeGrafter"/>
</dbReference>
<dbReference type="InterPro" id="IPR043128">
    <property type="entry name" value="Rev_trsase/Diguanyl_cyclase"/>
</dbReference>
<evidence type="ECO:0000256" key="2">
    <source>
        <dbReference type="ARBA" id="ARBA00012528"/>
    </source>
</evidence>
<dbReference type="CDD" id="cd01949">
    <property type="entry name" value="GGDEF"/>
    <property type="match status" value="1"/>
</dbReference>
<dbReference type="EMBL" id="DMUP01000241">
    <property type="protein sequence ID" value="HAR57068.1"/>
    <property type="molecule type" value="Genomic_DNA"/>
</dbReference>
<dbReference type="Gene3D" id="3.30.70.270">
    <property type="match status" value="1"/>
</dbReference>
<reference evidence="6 7" key="1">
    <citation type="journal article" date="2018" name="Nat. Biotechnol.">
        <title>A standardized bacterial taxonomy based on genome phylogeny substantially revises the tree of life.</title>
        <authorList>
            <person name="Parks D.H."/>
            <person name="Chuvochina M."/>
            <person name="Waite D.W."/>
            <person name="Rinke C."/>
            <person name="Skarshewski A."/>
            <person name="Chaumeil P.A."/>
            <person name="Hugenholtz P."/>
        </authorList>
    </citation>
    <scope>NUCLEOTIDE SEQUENCE [LARGE SCALE GENOMIC DNA]</scope>
    <source>
        <strain evidence="6">UBA9360</strain>
    </source>
</reference>
<gene>
    <name evidence="6" type="ORF">DCR58_09850</name>
</gene>
<keyword evidence="4" id="KW-0812">Transmembrane</keyword>
<dbReference type="Pfam" id="PF00990">
    <property type="entry name" value="GGDEF"/>
    <property type="match status" value="1"/>
</dbReference>
<comment type="catalytic activity">
    <reaction evidence="3">
        <text>2 GTP = 3',3'-c-di-GMP + 2 diphosphate</text>
        <dbReference type="Rhea" id="RHEA:24898"/>
        <dbReference type="ChEBI" id="CHEBI:33019"/>
        <dbReference type="ChEBI" id="CHEBI:37565"/>
        <dbReference type="ChEBI" id="CHEBI:58805"/>
        <dbReference type="EC" id="2.7.7.65"/>
    </reaction>
</comment>
<feature type="domain" description="GGDEF" evidence="5">
    <location>
        <begin position="222"/>
        <end position="350"/>
    </location>
</feature>
<comment type="caution">
    <text evidence="6">The sequence shown here is derived from an EMBL/GenBank/DDBJ whole genome shotgun (WGS) entry which is preliminary data.</text>
</comment>
<evidence type="ECO:0000313" key="7">
    <source>
        <dbReference type="Proteomes" id="UP000262878"/>
    </source>
</evidence>
<dbReference type="EC" id="2.7.7.65" evidence="2"/>
<dbReference type="InterPro" id="IPR050469">
    <property type="entry name" value="Diguanylate_Cyclase"/>
</dbReference>
<feature type="transmembrane region" description="Helical" evidence="4">
    <location>
        <begin position="77"/>
        <end position="97"/>
    </location>
</feature>
<feature type="transmembrane region" description="Helical" evidence="4">
    <location>
        <begin position="103"/>
        <end position="119"/>
    </location>
</feature>
<dbReference type="GO" id="GO:0052621">
    <property type="term" value="F:diguanylate cyclase activity"/>
    <property type="evidence" value="ECO:0007669"/>
    <property type="project" value="UniProtKB-EC"/>
</dbReference>
<dbReference type="InterPro" id="IPR048435">
    <property type="entry name" value="MASE6"/>
</dbReference>
<dbReference type="Proteomes" id="UP000262878">
    <property type="component" value="Unassembled WGS sequence"/>
</dbReference>
<dbReference type="PANTHER" id="PTHR45138:SF9">
    <property type="entry name" value="DIGUANYLATE CYCLASE DGCM-RELATED"/>
    <property type="match status" value="1"/>
</dbReference>
<name>A0A348WRA6_9GAMM</name>
<keyword evidence="4" id="KW-1133">Transmembrane helix</keyword>
<dbReference type="SUPFAM" id="SSF55073">
    <property type="entry name" value="Nucleotide cyclase"/>
    <property type="match status" value="1"/>
</dbReference>
<organism evidence="6 7">
    <name type="scientific">Idiomarina baltica</name>
    <dbReference type="NCBI Taxonomy" id="190892"/>
    <lineage>
        <taxon>Bacteria</taxon>
        <taxon>Pseudomonadati</taxon>
        <taxon>Pseudomonadota</taxon>
        <taxon>Gammaproteobacteria</taxon>
        <taxon>Alteromonadales</taxon>
        <taxon>Idiomarinaceae</taxon>
        <taxon>Idiomarina</taxon>
    </lineage>
</organism>
<accession>A0A348WRA6</accession>
<evidence type="ECO:0000256" key="3">
    <source>
        <dbReference type="ARBA" id="ARBA00034247"/>
    </source>
</evidence>
<dbReference type="GO" id="GO:0043709">
    <property type="term" value="P:cell adhesion involved in single-species biofilm formation"/>
    <property type="evidence" value="ECO:0007669"/>
    <property type="project" value="TreeGrafter"/>
</dbReference>
<dbReference type="FunFam" id="3.30.70.270:FF:000001">
    <property type="entry name" value="Diguanylate cyclase domain protein"/>
    <property type="match status" value="1"/>
</dbReference>
<dbReference type="RefSeq" id="WP_006955462.1">
    <property type="nucleotide sequence ID" value="NZ_DBGH01000049.1"/>
</dbReference>
<dbReference type="PROSITE" id="PS50887">
    <property type="entry name" value="GGDEF"/>
    <property type="match status" value="1"/>
</dbReference>
<evidence type="ECO:0000259" key="5">
    <source>
        <dbReference type="PROSITE" id="PS50887"/>
    </source>
</evidence>